<dbReference type="PANTHER" id="PTHR44525:SF1">
    <property type="entry name" value="WD REPEAT-CONTAINING PROTEIN 27"/>
    <property type="match status" value="1"/>
</dbReference>
<comment type="caution">
    <text evidence="2">The sequence shown here is derived from an EMBL/GenBank/DDBJ whole genome shotgun (WGS) entry which is preliminary data.</text>
</comment>
<dbReference type="EMBL" id="CAJHNH020002819">
    <property type="protein sequence ID" value="CAG5127848.1"/>
    <property type="molecule type" value="Genomic_DNA"/>
</dbReference>
<dbReference type="InterPro" id="IPR042411">
    <property type="entry name" value="WDR27"/>
</dbReference>
<name>A0A8S3ZI55_9EUPU</name>
<protein>
    <recommendedName>
        <fullName evidence="4">WD repeat-containing protein 27</fullName>
    </recommendedName>
</protein>
<proteinExistence type="predicted"/>
<feature type="repeat" description="WD" evidence="1">
    <location>
        <begin position="868"/>
        <end position="902"/>
    </location>
</feature>
<dbReference type="InterPro" id="IPR001680">
    <property type="entry name" value="WD40_rpt"/>
</dbReference>
<organism evidence="2 3">
    <name type="scientific">Candidula unifasciata</name>
    <dbReference type="NCBI Taxonomy" id="100452"/>
    <lineage>
        <taxon>Eukaryota</taxon>
        <taxon>Metazoa</taxon>
        <taxon>Spiralia</taxon>
        <taxon>Lophotrochozoa</taxon>
        <taxon>Mollusca</taxon>
        <taxon>Gastropoda</taxon>
        <taxon>Heterobranchia</taxon>
        <taxon>Euthyneura</taxon>
        <taxon>Panpulmonata</taxon>
        <taxon>Eupulmonata</taxon>
        <taxon>Stylommatophora</taxon>
        <taxon>Helicina</taxon>
        <taxon>Helicoidea</taxon>
        <taxon>Geomitridae</taxon>
        <taxon>Candidula</taxon>
    </lineage>
</organism>
<dbReference type="InterPro" id="IPR015943">
    <property type="entry name" value="WD40/YVTN_repeat-like_dom_sf"/>
</dbReference>
<dbReference type="AlphaFoldDB" id="A0A8S3ZI55"/>
<dbReference type="SMART" id="SM00320">
    <property type="entry name" value="WD40"/>
    <property type="match status" value="9"/>
</dbReference>
<evidence type="ECO:0008006" key="4">
    <source>
        <dbReference type="Google" id="ProtNLM"/>
    </source>
</evidence>
<dbReference type="PROSITE" id="PS50082">
    <property type="entry name" value="WD_REPEATS_2"/>
    <property type="match status" value="3"/>
</dbReference>
<accession>A0A8S3ZI55</accession>
<reference evidence="2" key="1">
    <citation type="submission" date="2021-04" db="EMBL/GenBank/DDBJ databases">
        <authorList>
            <consortium name="Molecular Ecology Group"/>
        </authorList>
    </citation>
    <scope>NUCLEOTIDE SEQUENCE</scope>
</reference>
<keyword evidence="1" id="KW-0853">WD repeat</keyword>
<keyword evidence="3" id="KW-1185">Reference proteome</keyword>
<dbReference type="InterPro" id="IPR036322">
    <property type="entry name" value="WD40_repeat_dom_sf"/>
</dbReference>
<evidence type="ECO:0000313" key="3">
    <source>
        <dbReference type="Proteomes" id="UP000678393"/>
    </source>
</evidence>
<sequence length="902" mass="99021">MSVTHLCSLPFGTNPGRLDPCIGRHWIALPLTKNTVGLWKISQITKCLPIELTNHSSEVCAITLSSDRITYLVSACREKIFMWDLCSERDGQISSKLCHSNPGDVTALSINNSNDIIAVGVDFKILLLKEGSKDAVTILEAHRGMITKLAFCPHYSATLVSLSDDRSFCVWDIQDSSLLFHSKIISSSPLISVSMNWTNPQIAIGTADGFLKVFDLGSSNDFRQLSSVDISSALKKYIEKKSPSESMLPEGSAVNTKMNRQQKNTDRNCAGNPAVVQISESVLSVEYVYFAQDCLLVNTGNDNSSGISDILLEKPPLICVITSNAILQINSRSFEILKAIKLHSPIVSHSFCGIKNIGTLSYAASCQTNSTEMLVVVGTIFQGKIEVLQLEVADQIDYVHLDKTEDSLPISVAGESTLTIIPLSAVLSSSPLVAEMLPPIESKPVTKGDVATGKKKLSSVMNQPLTFKAKVSSSGYLQAPRTAMFKPDTSQSKFLNMDHQRRTKQEPRRSSFAKVLKADYDTQKGPPIDCCDNFQVDAGGSAVLCLRFSNDGSNLGCALSNKCALTLKSAYSKHISTTFLGHNNIVNSIYWSSSTSYVLTASNDKTALLWNKTGGEPLLSLTHQRGTVKEVNSNNTSSPLMRKLSTQQSYRKYQSSELSTSRRQSLTSTDNKPFTKEIKHAQFFYVDKFILLTHGANLSLFKYHIAQNKDDIKKYQCYSRYKLVENWQTVSAVFTATAAVNAFYSHLVICATSGRNVEVYDLNKSVLAHTFIECHSRPAHSIAINEGSCFASQPTEAHNVIATSSLTDPIKLWDLRTRTNVQALQGHLNNAHACQITFSPCGDYLASGSENQMVYIFDLRTGTYLDPLRGHSDVVTSVAFHPGYPLLASGSLNGRILFFKSL</sequence>
<dbReference type="PANTHER" id="PTHR44525">
    <property type="entry name" value="WD REPEAT-CONTAINING PROTEIN 27"/>
    <property type="match status" value="1"/>
</dbReference>
<evidence type="ECO:0000256" key="1">
    <source>
        <dbReference type="PROSITE-ProRule" id="PRU00221"/>
    </source>
</evidence>
<dbReference type="Gene3D" id="2.130.10.10">
    <property type="entry name" value="YVTN repeat-like/Quinoprotein amine dehydrogenase"/>
    <property type="match status" value="3"/>
</dbReference>
<feature type="repeat" description="WD" evidence="1">
    <location>
        <begin position="579"/>
        <end position="620"/>
    </location>
</feature>
<dbReference type="Pfam" id="PF00400">
    <property type="entry name" value="WD40"/>
    <property type="match status" value="4"/>
</dbReference>
<dbReference type="OrthoDB" id="20669at2759"/>
<dbReference type="PROSITE" id="PS50294">
    <property type="entry name" value="WD_REPEATS_REGION"/>
    <property type="match status" value="3"/>
</dbReference>
<evidence type="ECO:0000313" key="2">
    <source>
        <dbReference type="EMBL" id="CAG5127848.1"/>
    </source>
</evidence>
<gene>
    <name evidence="2" type="ORF">CUNI_LOCUS13406</name>
</gene>
<dbReference type="SUPFAM" id="SSF50978">
    <property type="entry name" value="WD40 repeat-like"/>
    <property type="match status" value="2"/>
</dbReference>
<dbReference type="Proteomes" id="UP000678393">
    <property type="component" value="Unassembled WGS sequence"/>
</dbReference>
<feature type="repeat" description="WD" evidence="1">
    <location>
        <begin position="139"/>
        <end position="181"/>
    </location>
</feature>